<dbReference type="WBParaSite" id="HPBE_0000705801-mRNA-1">
    <property type="protein sequence ID" value="HPBE_0000705801-mRNA-1"/>
    <property type="gene ID" value="HPBE_0000705801"/>
</dbReference>
<gene>
    <name evidence="1" type="ORF">HPBE_LOCUS7059</name>
</gene>
<accession>A0A183FJ91</accession>
<protein>
    <submittedName>
        <fullName evidence="1 3">Uncharacterized protein</fullName>
    </submittedName>
</protein>
<reference evidence="1 2" key="1">
    <citation type="submission" date="2018-11" db="EMBL/GenBank/DDBJ databases">
        <authorList>
            <consortium name="Pathogen Informatics"/>
        </authorList>
    </citation>
    <scope>NUCLEOTIDE SEQUENCE [LARGE SCALE GENOMIC DNA]</scope>
</reference>
<keyword evidence="2" id="KW-1185">Reference proteome</keyword>
<name>A0A183FJ91_HELPZ</name>
<evidence type="ECO:0000313" key="3">
    <source>
        <dbReference type="WBParaSite" id="HPBE_0000705801-mRNA-1"/>
    </source>
</evidence>
<dbReference type="AlphaFoldDB" id="A0A183FJ91"/>
<reference evidence="3" key="2">
    <citation type="submission" date="2019-09" db="UniProtKB">
        <authorList>
            <consortium name="WormBaseParasite"/>
        </authorList>
    </citation>
    <scope>IDENTIFICATION</scope>
</reference>
<dbReference type="EMBL" id="UZAH01025804">
    <property type="protein sequence ID" value="VDO70770.1"/>
    <property type="molecule type" value="Genomic_DNA"/>
</dbReference>
<evidence type="ECO:0000313" key="1">
    <source>
        <dbReference type="EMBL" id="VDO70770.1"/>
    </source>
</evidence>
<evidence type="ECO:0000313" key="2">
    <source>
        <dbReference type="Proteomes" id="UP000050761"/>
    </source>
</evidence>
<proteinExistence type="predicted"/>
<organism evidence="2 3">
    <name type="scientific">Heligmosomoides polygyrus</name>
    <name type="common">Parasitic roundworm</name>
    <dbReference type="NCBI Taxonomy" id="6339"/>
    <lineage>
        <taxon>Eukaryota</taxon>
        <taxon>Metazoa</taxon>
        <taxon>Ecdysozoa</taxon>
        <taxon>Nematoda</taxon>
        <taxon>Chromadorea</taxon>
        <taxon>Rhabditida</taxon>
        <taxon>Rhabditina</taxon>
        <taxon>Rhabditomorpha</taxon>
        <taxon>Strongyloidea</taxon>
        <taxon>Heligmosomidae</taxon>
        <taxon>Heligmosomoides</taxon>
    </lineage>
</organism>
<accession>A0A3P7X9X7</accession>
<dbReference type="Proteomes" id="UP000050761">
    <property type="component" value="Unassembled WGS sequence"/>
</dbReference>
<sequence>MADEDFFPKIRSLQRLFVTLQKTAVLIIDAEKVFDVLCLAMAILCESEEIPLNVTRLEVSDDITIMSDFRQVSSTVATVGNRTREIIAALFSFIRQHLVLTAPQPSVCFNLGGVIFKMQTSGRCGWAIVSYGTTFASVTRLRSRSFTGTKSICVVEFPQQYEVR</sequence>